<organism evidence="1">
    <name type="scientific">marine metagenome</name>
    <dbReference type="NCBI Taxonomy" id="408172"/>
    <lineage>
        <taxon>unclassified sequences</taxon>
        <taxon>metagenomes</taxon>
        <taxon>ecological metagenomes</taxon>
    </lineage>
</organism>
<proteinExistence type="predicted"/>
<sequence>ATSGELTNNMAFTFNTWFMADGTLENGRFKSIIFSIHTSNGSNLFRIGLDRRVNNGSIFYQDNATGDTNIGSGNWNDQIWHHLAITRSPGSGGQLLTAYIDGEVVGTLSNANPNFNTAALASIAMEYDDSTPTDHWSGKIDETMIWNYELTQEEIQSYMSTPPTGSESGLVGYWNFDEGSGTTVTDLSSNSYNGTINGATWSNDVGSPSYVLSGTPGPSDGGLHNVILSADDSNGGVITQSFTVAVSVTHLDIDGTSGFRILSSP</sequence>
<feature type="non-terminal residue" evidence="1">
    <location>
        <position position="265"/>
    </location>
</feature>
<dbReference type="Pfam" id="PF13385">
    <property type="entry name" value="Laminin_G_3"/>
    <property type="match status" value="1"/>
</dbReference>
<dbReference type="SUPFAM" id="SSF49899">
    <property type="entry name" value="Concanavalin A-like lectins/glucanases"/>
    <property type="match status" value="1"/>
</dbReference>
<name>A0A382YAQ8_9ZZZZ</name>
<evidence type="ECO:0000313" key="1">
    <source>
        <dbReference type="EMBL" id="SVD80407.1"/>
    </source>
</evidence>
<dbReference type="InterPro" id="IPR013320">
    <property type="entry name" value="ConA-like_dom_sf"/>
</dbReference>
<protein>
    <submittedName>
        <fullName evidence="1">Uncharacterized protein</fullName>
    </submittedName>
</protein>
<accession>A0A382YAQ8</accession>
<reference evidence="1" key="1">
    <citation type="submission" date="2018-05" db="EMBL/GenBank/DDBJ databases">
        <authorList>
            <person name="Lanie J.A."/>
            <person name="Ng W.-L."/>
            <person name="Kazmierczak K.M."/>
            <person name="Andrzejewski T.M."/>
            <person name="Davidsen T.M."/>
            <person name="Wayne K.J."/>
            <person name="Tettelin H."/>
            <person name="Glass J.I."/>
            <person name="Rusch D."/>
            <person name="Podicherti R."/>
            <person name="Tsui H.-C.T."/>
            <person name="Winkler M.E."/>
        </authorList>
    </citation>
    <scope>NUCLEOTIDE SEQUENCE</scope>
</reference>
<dbReference type="AlphaFoldDB" id="A0A382YAQ8"/>
<dbReference type="Gene3D" id="2.60.120.200">
    <property type="match status" value="1"/>
</dbReference>
<gene>
    <name evidence="1" type="ORF">METZ01_LOCUS433261</name>
</gene>
<feature type="non-terminal residue" evidence="1">
    <location>
        <position position="1"/>
    </location>
</feature>
<dbReference type="EMBL" id="UINC01174338">
    <property type="protein sequence ID" value="SVD80407.1"/>
    <property type="molecule type" value="Genomic_DNA"/>
</dbReference>